<sequence>MNLIDRTTAALRRRRRAPADRRVVLHLGSQKTGTTAVQAWCRDHTETLAREGVAVRTTQPEIRAALGGWYDTSRPGADARLRSFLESAWSASRADGLFYSCESNVGPAFVRDSPVLYPRLSEAVAGIDRATAGVHRHVQFTVRSYGDFLESAYQQQLKHGRPARFDELADRVLDGLSWRAPVERLVEAFGAGNVTVYDYDRARPAPERPLVGQILTDALQLLDAAGATVGDEVSRRTNTRYTQRMADLSVAVLPLLDGADERAALHRFVTEALGRRPAADDVPASFLDPGAAAELRDRYARDLAWIDSLVGVR</sequence>
<dbReference type="Gene3D" id="3.40.50.300">
    <property type="entry name" value="P-loop containing nucleotide triphosphate hydrolases"/>
    <property type="match status" value="1"/>
</dbReference>
<dbReference type="RefSeq" id="WP_171247395.1">
    <property type="nucleotide sequence ID" value="NZ_JABFAJ010000018.1"/>
</dbReference>
<dbReference type="Proteomes" id="UP000557204">
    <property type="component" value="Unassembled WGS sequence"/>
</dbReference>
<dbReference type="EMBL" id="JABFAJ010000018">
    <property type="protein sequence ID" value="NNU27900.1"/>
    <property type="molecule type" value="Genomic_DNA"/>
</dbReference>
<dbReference type="AlphaFoldDB" id="A0A849K644"/>
<comment type="caution">
    <text evidence="1">The sequence shown here is derived from an EMBL/GenBank/DDBJ whole genome shotgun (WGS) entry which is preliminary data.</text>
</comment>
<evidence type="ECO:0008006" key="3">
    <source>
        <dbReference type="Google" id="ProtNLM"/>
    </source>
</evidence>
<reference evidence="1 2" key="1">
    <citation type="submission" date="2020-05" db="EMBL/GenBank/DDBJ databases">
        <title>Genome sequence of Isoptericola sp. JC619 isolated from Chilika lagoon, India.</title>
        <authorList>
            <person name="Kumar D."/>
            <person name="Appam K."/>
            <person name="Gandham S."/>
            <person name="Uppada J."/>
            <person name="Sasikala C."/>
            <person name="Venkata Ramana C."/>
        </authorList>
    </citation>
    <scope>NUCLEOTIDE SEQUENCE [LARGE SCALE GENOMIC DNA]</scope>
    <source>
        <strain evidence="1 2">JC619</strain>
    </source>
</reference>
<dbReference type="SUPFAM" id="SSF52540">
    <property type="entry name" value="P-loop containing nucleoside triphosphate hydrolases"/>
    <property type="match status" value="1"/>
</dbReference>
<evidence type="ECO:0000313" key="2">
    <source>
        <dbReference type="Proteomes" id="UP000557204"/>
    </source>
</evidence>
<proteinExistence type="predicted"/>
<protein>
    <recommendedName>
        <fullName evidence="3">Sulfotransferase family protein</fullName>
    </recommendedName>
</protein>
<accession>A0A849K644</accession>
<name>A0A849K644_9MICO</name>
<evidence type="ECO:0000313" key="1">
    <source>
        <dbReference type="EMBL" id="NNU27900.1"/>
    </source>
</evidence>
<gene>
    <name evidence="1" type="ORF">HLI28_10150</name>
</gene>
<organism evidence="1 2">
    <name type="scientific">Isoptericola sediminis</name>
    <dbReference type="NCBI Taxonomy" id="2733572"/>
    <lineage>
        <taxon>Bacteria</taxon>
        <taxon>Bacillati</taxon>
        <taxon>Actinomycetota</taxon>
        <taxon>Actinomycetes</taxon>
        <taxon>Micrococcales</taxon>
        <taxon>Promicromonosporaceae</taxon>
        <taxon>Isoptericola</taxon>
    </lineage>
</organism>
<keyword evidence="2" id="KW-1185">Reference proteome</keyword>
<dbReference type="InterPro" id="IPR027417">
    <property type="entry name" value="P-loop_NTPase"/>
</dbReference>